<sequence length="153" mass="17077">MESELKDLNSKPPNYNDNANSVFDDHLLLKLEPPASADSIAEMEKKYAAVMCTTPWDATSFRKRRSSSSAFHWICTLFSASTGEEEQKDYAHILRMSLLNAFAIDSDAGGIEKNNNIKAIDLLQKNQDNAKASLQVLAADIHFLRDQVTLTQV</sequence>
<protein>
    <submittedName>
        <fullName evidence="1">Uncharacterized protein</fullName>
    </submittedName>
</protein>
<evidence type="ECO:0000313" key="1">
    <source>
        <dbReference type="EMBL" id="KHM98897.1"/>
    </source>
</evidence>
<organism evidence="1">
    <name type="scientific">Glycine soja</name>
    <name type="common">Wild soybean</name>
    <dbReference type="NCBI Taxonomy" id="3848"/>
    <lineage>
        <taxon>Eukaryota</taxon>
        <taxon>Viridiplantae</taxon>
        <taxon>Streptophyta</taxon>
        <taxon>Embryophyta</taxon>
        <taxon>Tracheophyta</taxon>
        <taxon>Spermatophyta</taxon>
        <taxon>Magnoliopsida</taxon>
        <taxon>eudicotyledons</taxon>
        <taxon>Gunneridae</taxon>
        <taxon>Pentapetalae</taxon>
        <taxon>rosids</taxon>
        <taxon>fabids</taxon>
        <taxon>Fabales</taxon>
        <taxon>Fabaceae</taxon>
        <taxon>Papilionoideae</taxon>
        <taxon>50 kb inversion clade</taxon>
        <taxon>NPAAA clade</taxon>
        <taxon>indigoferoid/millettioid clade</taxon>
        <taxon>Phaseoleae</taxon>
        <taxon>Glycine</taxon>
        <taxon>Glycine subgen. Soja</taxon>
    </lineage>
</organism>
<gene>
    <name evidence="1" type="ORF">glysoja_039067</name>
</gene>
<dbReference type="Proteomes" id="UP000053555">
    <property type="component" value="Unassembled WGS sequence"/>
</dbReference>
<reference evidence="1" key="1">
    <citation type="submission" date="2014-07" db="EMBL/GenBank/DDBJ databases">
        <title>Identification of a novel salt tolerance gene in wild soybean by whole-genome sequencing.</title>
        <authorList>
            <person name="Lam H.-M."/>
            <person name="Qi X."/>
            <person name="Li M.-W."/>
            <person name="Liu X."/>
            <person name="Xie M."/>
            <person name="Ni M."/>
            <person name="Xu X."/>
        </authorList>
    </citation>
    <scope>NUCLEOTIDE SEQUENCE [LARGE SCALE GENOMIC DNA]</scope>
    <source>
        <tissue evidence="1">Root</tissue>
    </source>
</reference>
<dbReference type="AlphaFoldDB" id="A0A0B2NUI2"/>
<accession>A0A0B2NUI2</accession>
<dbReference type="EMBL" id="KN672243">
    <property type="protein sequence ID" value="KHM98897.1"/>
    <property type="molecule type" value="Genomic_DNA"/>
</dbReference>
<proteinExistence type="predicted"/>
<name>A0A0B2NUI2_GLYSO</name>